<sequence length="22" mass="2460">MTSVLLLSFIKAMWPAFGIYGN</sequence>
<evidence type="ECO:0000313" key="1">
    <source>
        <dbReference type="EMBL" id="MBX60021.1"/>
    </source>
</evidence>
<dbReference type="EMBL" id="GGEC01079537">
    <property type="protein sequence ID" value="MBX60021.1"/>
    <property type="molecule type" value="Transcribed_RNA"/>
</dbReference>
<reference evidence="1" key="1">
    <citation type="submission" date="2018-02" db="EMBL/GenBank/DDBJ databases">
        <title>Rhizophora mucronata_Transcriptome.</title>
        <authorList>
            <person name="Meera S.P."/>
            <person name="Sreeshan A."/>
            <person name="Augustine A."/>
        </authorList>
    </citation>
    <scope>NUCLEOTIDE SEQUENCE</scope>
    <source>
        <tissue evidence="1">Leaf</tissue>
    </source>
</reference>
<dbReference type="AlphaFoldDB" id="A0A2P2PZ35"/>
<proteinExistence type="predicted"/>
<organism evidence="1">
    <name type="scientific">Rhizophora mucronata</name>
    <name type="common">Asiatic mangrove</name>
    <dbReference type="NCBI Taxonomy" id="61149"/>
    <lineage>
        <taxon>Eukaryota</taxon>
        <taxon>Viridiplantae</taxon>
        <taxon>Streptophyta</taxon>
        <taxon>Embryophyta</taxon>
        <taxon>Tracheophyta</taxon>
        <taxon>Spermatophyta</taxon>
        <taxon>Magnoliopsida</taxon>
        <taxon>eudicotyledons</taxon>
        <taxon>Gunneridae</taxon>
        <taxon>Pentapetalae</taxon>
        <taxon>rosids</taxon>
        <taxon>fabids</taxon>
        <taxon>Malpighiales</taxon>
        <taxon>Rhizophoraceae</taxon>
        <taxon>Rhizophora</taxon>
    </lineage>
</organism>
<name>A0A2P2PZ35_RHIMU</name>
<protein>
    <submittedName>
        <fullName evidence="1">Uncharacterized protein</fullName>
    </submittedName>
</protein>
<accession>A0A2P2PZ35</accession>